<dbReference type="InterPro" id="IPR011051">
    <property type="entry name" value="RmlC_Cupin_sf"/>
</dbReference>
<dbReference type="RefSeq" id="WP_323465996.1">
    <property type="nucleotide sequence ID" value="NZ_CP144224.1"/>
</dbReference>
<dbReference type="EMBL" id="JAWJAY010000001">
    <property type="protein sequence ID" value="MDV2884497.1"/>
    <property type="molecule type" value="Genomic_DNA"/>
</dbReference>
<feature type="domain" description="Cupin type-2" evidence="1">
    <location>
        <begin position="39"/>
        <end position="92"/>
    </location>
</feature>
<proteinExistence type="predicted"/>
<comment type="caution">
    <text evidence="2">The sequence shown here is derived from an EMBL/GenBank/DDBJ whole genome shotgun (WGS) entry which is preliminary data.</text>
</comment>
<evidence type="ECO:0000259" key="1">
    <source>
        <dbReference type="Pfam" id="PF07883"/>
    </source>
</evidence>
<protein>
    <submittedName>
        <fullName evidence="2">Cupin domain-containing protein</fullName>
    </submittedName>
</protein>
<dbReference type="InterPro" id="IPR013096">
    <property type="entry name" value="Cupin_2"/>
</dbReference>
<sequence length="117" mass="13128">MQLFNFEKETGQKVTHFDSNFMMTKIAKLDSPAQIGCMHLGEGGLIGYHQAAVPQLLLIVEGEGWVRTEDEKCSIKKGDAVFWEKGEWHETGTDNGLTAIVIESEGLNPEEFMVKKR</sequence>
<gene>
    <name evidence="2" type="ORF">RYX45_04850</name>
</gene>
<accession>A0AAJ2NKH3</accession>
<organism evidence="2 3">
    <name type="scientific">Alkalihalophilus pseudofirmus</name>
    <name type="common">Bacillus pseudofirmus</name>
    <dbReference type="NCBI Taxonomy" id="79885"/>
    <lineage>
        <taxon>Bacteria</taxon>
        <taxon>Bacillati</taxon>
        <taxon>Bacillota</taxon>
        <taxon>Bacilli</taxon>
        <taxon>Bacillales</taxon>
        <taxon>Bacillaceae</taxon>
        <taxon>Alkalihalophilus</taxon>
    </lineage>
</organism>
<evidence type="ECO:0000313" key="3">
    <source>
        <dbReference type="Proteomes" id="UP001285636"/>
    </source>
</evidence>
<evidence type="ECO:0000313" key="2">
    <source>
        <dbReference type="EMBL" id="MDV2884497.1"/>
    </source>
</evidence>
<dbReference type="AlphaFoldDB" id="A0AAJ2NKH3"/>
<dbReference type="SUPFAM" id="SSF51182">
    <property type="entry name" value="RmlC-like cupins"/>
    <property type="match status" value="1"/>
</dbReference>
<dbReference type="Gene3D" id="2.60.120.10">
    <property type="entry name" value="Jelly Rolls"/>
    <property type="match status" value="1"/>
</dbReference>
<dbReference type="Pfam" id="PF07883">
    <property type="entry name" value="Cupin_2"/>
    <property type="match status" value="1"/>
</dbReference>
<dbReference type="Proteomes" id="UP001285636">
    <property type="component" value="Unassembled WGS sequence"/>
</dbReference>
<dbReference type="InterPro" id="IPR014710">
    <property type="entry name" value="RmlC-like_jellyroll"/>
</dbReference>
<reference evidence="2" key="1">
    <citation type="submission" date="2023-10" db="EMBL/GenBank/DDBJ databases">
        <title>Screening of Alkalihalophilus pseudofirmusBZ-TG-HK211 and Its Alleviation of Salt Stress on Rapeseed Growth.</title>
        <authorList>
            <person name="Zhao B."/>
            <person name="Guo T."/>
        </authorList>
    </citation>
    <scope>NUCLEOTIDE SEQUENCE</scope>
    <source>
        <strain evidence="2">BZ-TG-HK211</strain>
    </source>
</reference>
<name>A0AAJ2NKH3_ALKPS</name>